<dbReference type="EMBL" id="BSXG01000034">
    <property type="protein sequence ID" value="GME27070.1"/>
    <property type="molecule type" value="Genomic_DNA"/>
</dbReference>
<evidence type="ECO:0000313" key="2">
    <source>
        <dbReference type="Proteomes" id="UP001165186"/>
    </source>
</evidence>
<name>A0ACB5S2V6_9PEZI</name>
<sequence length="383" mass="43255">MPRDGQLLACGFPGCGRSYQRREHLTRHQMNHFHAQSLGCPYCSSTFSRTDTLRRHVKWRHKTQELPASRAPKACTSCRARKARCDGQSPCSACAERHVQCHFEPSSSTPANEQDPSLSSGDETQQRISAYFANFHPTWPFLHKEMFAPDREPALLLQSVVMVGLWTKQDDASRHAAARIHEKLVASISEQRGGWDVSAPATQPKSNPEPWPVGTYQGILLNIIFAMLSSTESTRNSRRGTFKLDLKPGQKVALSEGNYELLVALVKSALQRGMFSYTDMFAHYSGRSRNIIFVWIGVEEVKRFALTLFKVWSMCERDAATGNEELLSARDLNFSMPEREDLWDAPSHEELVLRLEADVREGKCAQNNVENWISNQLGGKRNS</sequence>
<gene>
    <name evidence="1" type="primary">g3393</name>
    <name evidence="1" type="ORF">NpPPO83_00003393</name>
</gene>
<comment type="caution">
    <text evidence="1">The sequence shown here is derived from an EMBL/GenBank/DDBJ whole genome shotgun (WGS) entry which is preliminary data.</text>
</comment>
<accession>A0ACB5S2V6</accession>
<organism evidence="1 2">
    <name type="scientific">Neofusicoccum parvum</name>
    <dbReference type="NCBI Taxonomy" id="310453"/>
    <lineage>
        <taxon>Eukaryota</taxon>
        <taxon>Fungi</taxon>
        <taxon>Dikarya</taxon>
        <taxon>Ascomycota</taxon>
        <taxon>Pezizomycotina</taxon>
        <taxon>Dothideomycetes</taxon>
        <taxon>Dothideomycetes incertae sedis</taxon>
        <taxon>Botryosphaeriales</taxon>
        <taxon>Botryosphaeriaceae</taxon>
        <taxon>Neofusicoccum</taxon>
    </lineage>
</organism>
<keyword evidence="2" id="KW-1185">Reference proteome</keyword>
<dbReference type="Proteomes" id="UP001165186">
    <property type="component" value="Unassembled WGS sequence"/>
</dbReference>
<evidence type="ECO:0000313" key="1">
    <source>
        <dbReference type="EMBL" id="GME27070.1"/>
    </source>
</evidence>
<protein>
    <submittedName>
        <fullName evidence="1">Uncharacterized protein LTHEOB_3858</fullName>
    </submittedName>
</protein>
<reference evidence="1" key="1">
    <citation type="submission" date="2024-09" db="EMBL/GenBank/DDBJ databases">
        <title>Draft Genome Sequences of Neofusicoccum parvum.</title>
        <authorList>
            <person name="Ashida A."/>
            <person name="Camagna M."/>
            <person name="Tanaka A."/>
            <person name="Takemoto D."/>
        </authorList>
    </citation>
    <scope>NUCLEOTIDE SEQUENCE</scope>
    <source>
        <strain evidence="1">PPO83</strain>
    </source>
</reference>
<proteinExistence type="predicted"/>